<protein>
    <recommendedName>
        <fullName evidence="3">Protein kinase domain-containing protein</fullName>
    </recommendedName>
</protein>
<gene>
    <name evidence="1" type="ORF">PAAG_00045</name>
</gene>
<keyword evidence="2" id="KW-1185">Reference proteome</keyword>
<name>C1GNF0_PARBA</name>
<dbReference type="VEuPathDB" id="FungiDB:PAAG_00045"/>
<reference evidence="1 2" key="1">
    <citation type="journal article" date="2011" name="PLoS Genet.">
        <title>Comparative genomic analysis of human fungal pathogens causing paracoccidioidomycosis.</title>
        <authorList>
            <person name="Desjardins C.A."/>
            <person name="Champion M.D."/>
            <person name="Holder J.W."/>
            <person name="Muszewska A."/>
            <person name="Goldberg J."/>
            <person name="Bailao A.M."/>
            <person name="Brigido M.M."/>
            <person name="Ferreira M.E."/>
            <person name="Garcia A.M."/>
            <person name="Grynberg M."/>
            <person name="Gujja S."/>
            <person name="Heiman D.I."/>
            <person name="Henn M.R."/>
            <person name="Kodira C.D."/>
            <person name="Leon-Narvaez H."/>
            <person name="Longo L.V."/>
            <person name="Ma L.J."/>
            <person name="Malavazi I."/>
            <person name="Matsuo A.L."/>
            <person name="Morais F.V."/>
            <person name="Pereira M."/>
            <person name="Rodriguez-Brito S."/>
            <person name="Sakthikumar S."/>
            <person name="Salem-Izacc S.M."/>
            <person name="Sykes S.M."/>
            <person name="Teixeira M.M."/>
            <person name="Vallejo M.C."/>
            <person name="Walter M.E."/>
            <person name="Yandava C."/>
            <person name="Young S."/>
            <person name="Zeng Q."/>
            <person name="Zucker J."/>
            <person name="Felipe M.S."/>
            <person name="Goldman G.H."/>
            <person name="Haas B.J."/>
            <person name="McEwen J.G."/>
            <person name="Nino-Vega G."/>
            <person name="Puccia R."/>
            <person name="San-Blas G."/>
            <person name="Soares C.M."/>
            <person name="Birren B.W."/>
            <person name="Cuomo C.A."/>
        </authorList>
    </citation>
    <scope>NUCLEOTIDE SEQUENCE [LARGE SCALE GENOMIC DNA]</scope>
    <source>
        <strain evidence="2">ATCC MYA-826 / Pb01</strain>
    </source>
</reference>
<organism evidence="1 2">
    <name type="scientific">Paracoccidioides lutzii (strain ATCC MYA-826 / Pb01)</name>
    <name type="common">Paracoccidioides brasiliensis</name>
    <dbReference type="NCBI Taxonomy" id="502779"/>
    <lineage>
        <taxon>Eukaryota</taxon>
        <taxon>Fungi</taxon>
        <taxon>Dikarya</taxon>
        <taxon>Ascomycota</taxon>
        <taxon>Pezizomycotina</taxon>
        <taxon>Eurotiomycetes</taxon>
        <taxon>Eurotiomycetidae</taxon>
        <taxon>Onygenales</taxon>
        <taxon>Ajellomycetaceae</taxon>
        <taxon>Paracoccidioides</taxon>
    </lineage>
</organism>
<dbReference type="InterPro" id="IPR011009">
    <property type="entry name" value="Kinase-like_dom_sf"/>
</dbReference>
<proteinExistence type="predicted"/>
<dbReference type="AlphaFoldDB" id="C1GNF0"/>
<dbReference type="EMBL" id="KN293992">
    <property type="protein sequence ID" value="EEH35722.2"/>
    <property type="molecule type" value="Genomic_DNA"/>
</dbReference>
<dbReference type="OrthoDB" id="4188688at2759"/>
<dbReference type="Proteomes" id="UP000002059">
    <property type="component" value="Partially assembled WGS sequence"/>
</dbReference>
<dbReference type="SUPFAM" id="SSF56112">
    <property type="entry name" value="Protein kinase-like (PK-like)"/>
    <property type="match status" value="1"/>
</dbReference>
<sequence>MSTGMIAIRTIQARDVKEMLHLLQHIQHHNILSSQNCFVYDGSIFTLHENIAISLSHIVGCEAYPDEILNGLLYLTDWRLEHSRLSSSDILVTEEGEVKVDTYNSGFKEWVDLPATQTPQNSKPLGAITMQLMQKYEKEHDIAGVDDGRVTRATEFLSSIASNIPLKTWRKVSHSTA</sequence>
<dbReference type="GeneID" id="9100992"/>
<evidence type="ECO:0008006" key="3">
    <source>
        <dbReference type="Google" id="ProtNLM"/>
    </source>
</evidence>
<accession>C1GNF0</accession>
<evidence type="ECO:0000313" key="2">
    <source>
        <dbReference type="Proteomes" id="UP000002059"/>
    </source>
</evidence>
<dbReference type="RefSeq" id="XP_015700219.1">
    <property type="nucleotide sequence ID" value="XM_015843884.1"/>
</dbReference>
<dbReference type="eggNOG" id="ENOG502SSZ7">
    <property type="taxonomic scope" value="Eukaryota"/>
</dbReference>
<dbReference type="KEGG" id="pbl:PAAG_00045"/>
<dbReference type="HOGENOM" id="CLU_1518349_0_0_1"/>
<evidence type="ECO:0000313" key="1">
    <source>
        <dbReference type="EMBL" id="EEH35722.2"/>
    </source>
</evidence>